<organism evidence="1 2">
    <name type="scientific">Streptomyces minutiscleroticus</name>
    <dbReference type="NCBI Taxonomy" id="68238"/>
    <lineage>
        <taxon>Bacteria</taxon>
        <taxon>Bacillati</taxon>
        <taxon>Actinomycetota</taxon>
        <taxon>Actinomycetes</taxon>
        <taxon>Kitasatosporales</taxon>
        <taxon>Streptomycetaceae</taxon>
        <taxon>Streptomyces</taxon>
    </lineage>
</organism>
<gene>
    <name evidence="1" type="ORF">GCM10010358_16050</name>
</gene>
<dbReference type="EMBL" id="BMVU01000004">
    <property type="protein sequence ID" value="GGX62455.1"/>
    <property type="molecule type" value="Genomic_DNA"/>
</dbReference>
<sequence length="70" mass="7535">MCARQLTMGSPKTRTGMPRARRWAAVDRPNGPAPITATGWFTKSLPQDAAASLRGGGLICWWSADEACET</sequence>
<evidence type="ECO:0000313" key="2">
    <source>
        <dbReference type="Proteomes" id="UP000619244"/>
    </source>
</evidence>
<reference evidence="1" key="1">
    <citation type="journal article" date="2014" name="Int. J. Syst. Evol. Microbiol.">
        <title>Complete genome sequence of Corynebacterium casei LMG S-19264T (=DSM 44701T), isolated from a smear-ripened cheese.</title>
        <authorList>
            <consortium name="US DOE Joint Genome Institute (JGI-PGF)"/>
            <person name="Walter F."/>
            <person name="Albersmeier A."/>
            <person name="Kalinowski J."/>
            <person name="Ruckert C."/>
        </authorList>
    </citation>
    <scope>NUCLEOTIDE SEQUENCE</scope>
    <source>
        <strain evidence="1">JCM 4790</strain>
    </source>
</reference>
<proteinExistence type="predicted"/>
<reference evidence="1" key="2">
    <citation type="submission" date="2020-09" db="EMBL/GenBank/DDBJ databases">
        <authorList>
            <person name="Sun Q."/>
            <person name="Ohkuma M."/>
        </authorList>
    </citation>
    <scope>NUCLEOTIDE SEQUENCE</scope>
    <source>
        <strain evidence="1">JCM 4790</strain>
    </source>
</reference>
<name>A0A918KGV7_9ACTN</name>
<keyword evidence="2" id="KW-1185">Reference proteome</keyword>
<accession>A0A918KGV7</accession>
<dbReference type="Proteomes" id="UP000619244">
    <property type="component" value="Unassembled WGS sequence"/>
</dbReference>
<dbReference type="AlphaFoldDB" id="A0A918KGV7"/>
<comment type="caution">
    <text evidence="1">The sequence shown here is derived from an EMBL/GenBank/DDBJ whole genome shotgun (WGS) entry which is preliminary data.</text>
</comment>
<protein>
    <submittedName>
        <fullName evidence="1">Uncharacterized protein</fullName>
    </submittedName>
</protein>
<evidence type="ECO:0000313" key="1">
    <source>
        <dbReference type="EMBL" id="GGX62455.1"/>
    </source>
</evidence>